<protein>
    <submittedName>
        <fullName evidence="1">Uncharacterized protein</fullName>
    </submittedName>
</protein>
<name>A0A0K2VCQ9_LEPSM</name>
<organism evidence="1">
    <name type="scientific">Lepeophtheirus salmonis</name>
    <name type="common">Salmon louse</name>
    <name type="synonym">Caligus salmonis</name>
    <dbReference type="NCBI Taxonomy" id="72036"/>
    <lineage>
        <taxon>Eukaryota</taxon>
        <taxon>Metazoa</taxon>
        <taxon>Ecdysozoa</taxon>
        <taxon>Arthropoda</taxon>
        <taxon>Crustacea</taxon>
        <taxon>Multicrustacea</taxon>
        <taxon>Hexanauplia</taxon>
        <taxon>Copepoda</taxon>
        <taxon>Siphonostomatoida</taxon>
        <taxon>Caligidae</taxon>
        <taxon>Lepeophtheirus</taxon>
    </lineage>
</organism>
<accession>A0A0K2VCQ9</accession>
<dbReference type="EMBL" id="HACA01030355">
    <property type="protein sequence ID" value="CDW47716.1"/>
    <property type="molecule type" value="Transcribed_RNA"/>
</dbReference>
<feature type="non-terminal residue" evidence="1">
    <location>
        <position position="1"/>
    </location>
</feature>
<sequence>NNVLISIEQVSLYFNTLQDVLQLSSLNQVCPVLFDNLLPTRIQHNNARLVEVLVSIGKKIVQPIFKSL</sequence>
<dbReference type="AlphaFoldDB" id="A0A0K2VCQ9"/>
<evidence type="ECO:0000313" key="1">
    <source>
        <dbReference type="EMBL" id="CDW47716.1"/>
    </source>
</evidence>
<proteinExistence type="predicted"/>
<reference evidence="1" key="1">
    <citation type="submission" date="2014-05" db="EMBL/GenBank/DDBJ databases">
        <authorList>
            <person name="Chronopoulou M."/>
        </authorList>
    </citation>
    <scope>NUCLEOTIDE SEQUENCE</scope>
    <source>
        <tissue evidence="1">Whole organism</tissue>
    </source>
</reference>